<dbReference type="EMBL" id="BBYR01000030">
    <property type="protein sequence ID" value="GAP36045.1"/>
    <property type="molecule type" value="Genomic_DNA"/>
</dbReference>
<gene>
    <name evidence="2" type="ORF">ISF6_1885</name>
</gene>
<dbReference type="RefSeq" id="WP_054020055.1">
    <property type="nucleotide sequence ID" value="NZ_BBYR01000030.1"/>
</dbReference>
<comment type="caution">
    <text evidence="2">The sequence shown here is derived from an EMBL/GenBank/DDBJ whole genome shotgun (WGS) entry which is preliminary data.</text>
</comment>
<keyword evidence="1" id="KW-0472">Membrane</keyword>
<evidence type="ECO:0000256" key="1">
    <source>
        <dbReference type="SAM" id="Phobius"/>
    </source>
</evidence>
<name>A0A0K8P1J7_PISS1</name>
<feature type="transmembrane region" description="Helical" evidence="1">
    <location>
        <begin position="73"/>
        <end position="94"/>
    </location>
</feature>
<dbReference type="Pfam" id="PF07332">
    <property type="entry name" value="Phage_holin_3_6"/>
    <property type="match status" value="1"/>
</dbReference>
<keyword evidence="1 2" id="KW-0812">Transmembrane</keyword>
<dbReference type="InterPro" id="IPR009937">
    <property type="entry name" value="Phage_holin_3_6"/>
</dbReference>
<sequence>MSLDAGLYDSLRRTGGSLLALLQTRAELAALELGEAGGRVLGALLLGLLGLMLVGFALLGLSAAVVLAAWPHWGLGALLAVAAVDLAIGLALLAGMRARLRAMPPLLDDSLRELQRDAALLQRAGREPPR</sequence>
<proteinExistence type="predicted"/>
<keyword evidence="3" id="KW-1185">Reference proteome</keyword>
<accession>A0A0K8P1J7</accession>
<dbReference type="Proteomes" id="UP000037660">
    <property type="component" value="Unassembled WGS sequence"/>
</dbReference>
<dbReference type="AlphaFoldDB" id="A0A0K8P1J7"/>
<reference evidence="3" key="1">
    <citation type="submission" date="2015-07" db="EMBL/GenBank/DDBJ databases">
        <title>Discovery of a poly(ethylene terephthalate assimilation.</title>
        <authorList>
            <person name="Yoshida S."/>
            <person name="Hiraga K."/>
            <person name="Takehana T."/>
            <person name="Taniguchi I."/>
            <person name="Yamaji H."/>
            <person name="Maeda Y."/>
            <person name="Toyohara K."/>
            <person name="Miyamoto K."/>
            <person name="Kimura Y."/>
            <person name="Oda K."/>
        </authorList>
    </citation>
    <scope>NUCLEOTIDE SEQUENCE [LARGE SCALE GENOMIC DNA]</scope>
    <source>
        <strain evidence="3">NBRC 110686 / TISTR 2288 / 201-F6</strain>
    </source>
</reference>
<organism evidence="2 3">
    <name type="scientific">Piscinibacter sakaiensis</name>
    <name type="common">Ideonella sakaiensis</name>
    <dbReference type="NCBI Taxonomy" id="1547922"/>
    <lineage>
        <taxon>Bacteria</taxon>
        <taxon>Pseudomonadati</taxon>
        <taxon>Pseudomonadota</taxon>
        <taxon>Betaproteobacteria</taxon>
        <taxon>Burkholderiales</taxon>
        <taxon>Sphaerotilaceae</taxon>
        <taxon>Piscinibacter</taxon>
    </lineage>
</organism>
<evidence type="ECO:0000313" key="2">
    <source>
        <dbReference type="EMBL" id="GAP36045.1"/>
    </source>
</evidence>
<dbReference type="STRING" id="1547922.ISF6_1885"/>
<protein>
    <submittedName>
        <fullName evidence="2">Putative transmembrane protein</fullName>
    </submittedName>
</protein>
<evidence type="ECO:0000313" key="3">
    <source>
        <dbReference type="Proteomes" id="UP000037660"/>
    </source>
</evidence>
<reference evidence="2 3" key="2">
    <citation type="journal article" date="2016" name="Science">
        <title>A bacterium that degrades and assimilates poly(ethylene terephthalate).</title>
        <authorList>
            <person name="Yoshida S."/>
            <person name="Hiraga K."/>
            <person name="Takehana T."/>
            <person name="Taniguchi I."/>
            <person name="Yamaji H."/>
            <person name="Maeda Y."/>
            <person name="Toyohara K."/>
            <person name="Miyamoto K."/>
            <person name="Kimura Y."/>
            <person name="Oda K."/>
        </authorList>
    </citation>
    <scope>NUCLEOTIDE SEQUENCE [LARGE SCALE GENOMIC DNA]</scope>
    <source>
        <strain evidence="3">NBRC 110686 / TISTR 2288 / 201-F6</strain>
    </source>
</reference>
<feature type="transmembrane region" description="Helical" evidence="1">
    <location>
        <begin position="40"/>
        <end position="67"/>
    </location>
</feature>
<keyword evidence="1" id="KW-1133">Transmembrane helix</keyword>